<accession>A0ABU2C804</accession>
<proteinExistence type="predicted"/>
<dbReference type="EMBL" id="JAVDXT010000002">
    <property type="protein sequence ID" value="MDR7377431.1"/>
    <property type="molecule type" value="Genomic_DNA"/>
</dbReference>
<sequence>MRAKSEELRTAVADTLSAVEDVVAVASKIAWKQSDGFMPLIRSAILRRQYECLSVAVDLVDKGQGFAAVSLLRPACEEFLWAKYFEMLDAKDAEQLVLLMASRELRDSLRAQDGYAGRGVSDSLGLTRYLKSQEASSKRANDQIKALGTRLKWEKRTVQNSQLPSVSFIAKDVGETNLYRFLYHASSRYVHFSPTELLRRTWGRTGYVTVNSDHFTEYWSSFVMYWGTVLLASTFPHVIPKIDDADVELDAEKLFDAARRISAHGAIPIITAEELAWETDTH</sequence>
<protein>
    <submittedName>
        <fullName evidence="1">Uncharacterized protein</fullName>
    </submittedName>
</protein>
<dbReference type="InterPro" id="IPR043733">
    <property type="entry name" value="DUF5677"/>
</dbReference>
<dbReference type="Proteomes" id="UP001180487">
    <property type="component" value="Unassembled WGS sequence"/>
</dbReference>
<evidence type="ECO:0000313" key="1">
    <source>
        <dbReference type="EMBL" id="MDR7377431.1"/>
    </source>
</evidence>
<name>A0ABU2C804_9BURK</name>
<comment type="caution">
    <text evidence="1">The sequence shown here is derived from an EMBL/GenBank/DDBJ whole genome shotgun (WGS) entry which is preliminary data.</text>
</comment>
<dbReference type="Pfam" id="PF18928">
    <property type="entry name" value="DUF5677"/>
    <property type="match status" value="1"/>
</dbReference>
<evidence type="ECO:0000313" key="2">
    <source>
        <dbReference type="Proteomes" id="UP001180487"/>
    </source>
</evidence>
<keyword evidence="2" id="KW-1185">Reference proteome</keyword>
<organism evidence="1 2">
    <name type="scientific">Rhodoferax ferrireducens</name>
    <dbReference type="NCBI Taxonomy" id="192843"/>
    <lineage>
        <taxon>Bacteria</taxon>
        <taxon>Pseudomonadati</taxon>
        <taxon>Pseudomonadota</taxon>
        <taxon>Betaproteobacteria</taxon>
        <taxon>Burkholderiales</taxon>
        <taxon>Comamonadaceae</taxon>
        <taxon>Rhodoferax</taxon>
    </lineage>
</organism>
<gene>
    <name evidence="1" type="ORF">J2X19_002110</name>
</gene>
<dbReference type="RefSeq" id="WP_310373098.1">
    <property type="nucleotide sequence ID" value="NZ_JAVDXT010000002.1"/>
</dbReference>
<reference evidence="1 2" key="1">
    <citation type="submission" date="2023-07" db="EMBL/GenBank/DDBJ databases">
        <title>Sorghum-associated microbial communities from plants grown in Nebraska, USA.</title>
        <authorList>
            <person name="Schachtman D."/>
        </authorList>
    </citation>
    <scope>NUCLEOTIDE SEQUENCE [LARGE SCALE GENOMIC DNA]</scope>
    <source>
        <strain evidence="1 2">BE313</strain>
    </source>
</reference>